<dbReference type="GO" id="GO:0003677">
    <property type="term" value="F:DNA binding"/>
    <property type="evidence" value="ECO:0007669"/>
    <property type="project" value="UniProtKB-KW"/>
</dbReference>
<dbReference type="InterPro" id="IPR001387">
    <property type="entry name" value="Cro/C1-type_HTH"/>
</dbReference>
<dbReference type="PANTHER" id="PTHR46797:SF23">
    <property type="entry name" value="HTH-TYPE TRANSCRIPTIONAL REGULATOR SUTR"/>
    <property type="match status" value="1"/>
</dbReference>
<name>A0A918Q4W0_9CAUL</name>
<evidence type="ECO:0000259" key="4">
    <source>
        <dbReference type="PROSITE" id="PS50943"/>
    </source>
</evidence>
<keyword evidence="3" id="KW-0804">Transcription</keyword>
<evidence type="ECO:0000256" key="2">
    <source>
        <dbReference type="ARBA" id="ARBA00023125"/>
    </source>
</evidence>
<dbReference type="Proteomes" id="UP000662572">
    <property type="component" value="Unassembled WGS sequence"/>
</dbReference>
<comment type="caution">
    <text evidence="5">The sequence shown here is derived from an EMBL/GenBank/DDBJ whole genome shotgun (WGS) entry which is preliminary data.</text>
</comment>
<reference evidence="5" key="1">
    <citation type="journal article" date="2014" name="Int. J. Syst. Evol. Microbiol.">
        <title>Complete genome sequence of Corynebacterium casei LMG S-19264T (=DSM 44701T), isolated from a smear-ripened cheese.</title>
        <authorList>
            <consortium name="US DOE Joint Genome Institute (JGI-PGF)"/>
            <person name="Walter F."/>
            <person name="Albersmeier A."/>
            <person name="Kalinowski J."/>
            <person name="Ruckert C."/>
        </authorList>
    </citation>
    <scope>NUCLEOTIDE SEQUENCE</scope>
    <source>
        <strain evidence="5">KCTC 32296</strain>
    </source>
</reference>
<dbReference type="EMBL" id="BMZB01000002">
    <property type="protein sequence ID" value="GGZ31880.1"/>
    <property type="molecule type" value="Genomic_DNA"/>
</dbReference>
<dbReference type="RefSeq" id="WP_189486082.1">
    <property type="nucleotide sequence ID" value="NZ_BMZB01000002.1"/>
</dbReference>
<proteinExistence type="predicted"/>
<dbReference type="GO" id="GO:0003700">
    <property type="term" value="F:DNA-binding transcription factor activity"/>
    <property type="evidence" value="ECO:0007669"/>
    <property type="project" value="TreeGrafter"/>
</dbReference>
<keyword evidence="2" id="KW-0238">DNA-binding</keyword>
<gene>
    <name evidence="5" type="ORF">GCM10011273_17360</name>
</gene>
<evidence type="ECO:0000256" key="1">
    <source>
        <dbReference type="ARBA" id="ARBA00023015"/>
    </source>
</evidence>
<dbReference type="GO" id="GO:0005829">
    <property type="term" value="C:cytosol"/>
    <property type="evidence" value="ECO:0007669"/>
    <property type="project" value="TreeGrafter"/>
</dbReference>
<dbReference type="CDD" id="cd00093">
    <property type="entry name" value="HTH_XRE"/>
    <property type="match status" value="1"/>
</dbReference>
<evidence type="ECO:0000313" key="5">
    <source>
        <dbReference type="EMBL" id="GGZ31880.1"/>
    </source>
</evidence>
<evidence type="ECO:0000256" key="3">
    <source>
        <dbReference type="ARBA" id="ARBA00023163"/>
    </source>
</evidence>
<keyword evidence="1" id="KW-0805">Transcription regulation</keyword>
<dbReference type="PANTHER" id="PTHR46797">
    <property type="entry name" value="HTH-TYPE TRANSCRIPTIONAL REGULATOR"/>
    <property type="match status" value="1"/>
</dbReference>
<accession>A0A918Q4W0</accession>
<reference evidence="5" key="2">
    <citation type="submission" date="2020-09" db="EMBL/GenBank/DDBJ databases">
        <authorList>
            <person name="Sun Q."/>
            <person name="Kim S."/>
        </authorList>
    </citation>
    <scope>NUCLEOTIDE SEQUENCE</scope>
    <source>
        <strain evidence="5">KCTC 32296</strain>
    </source>
</reference>
<dbReference type="PROSITE" id="PS50943">
    <property type="entry name" value="HTH_CROC1"/>
    <property type="match status" value="1"/>
</dbReference>
<feature type="domain" description="HTH cro/C1-type" evidence="4">
    <location>
        <begin position="20"/>
        <end position="74"/>
    </location>
</feature>
<evidence type="ECO:0000313" key="6">
    <source>
        <dbReference type="Proteomes" id="UP000662572"/>
    </source>
</evidence>
<dbReference type="InterPro" id="IPR010982">
    <property type="entry name" value="Lambda_DNA-bd_dom_sf"/>
</dbReference>
<sequence length="134" mass="14996">MTTPKTKAPARVDLAVGANVRRLRKARGWSQEKLADAIELTFQQVQKYERGSNRISASKLFDIALALECSLEDLFPPRDWQVRLTEGGTWVEEANTLSANHPHLFEALCRLKPGQVEILLATARNFVTPLQVAV</sequence>
<organism evidence="5 6">
    <name type="scientific">Asticcacaulis endophyticus</name>
    <dbReference type="NCBI Taxonomy" id="1395890"/>
    <lineage>
        <taxon>Bacteria</taxon>
        <taxon>Pseudomonadati</taxon>
        <taxon>Pseudomonadota</taxon>
        <taxon>Alphaproteobacteria</taxon>
        <taxon>Caulobacterales</taxon>
        <taxon>Caulobacteraceae</taxon>
        <taxon>Asticcacaulis</taxon>
    </lineage>
</organism>
<dbReference type="Pfam" id="PF01381">
    <property type="entry name" value="HTH_3"/>
    <property type="match status" value="1"/>
</dbReference>
<dbReference type="SUPFAM" id="SSF47413">
    <property type="entry name" value="lambda repressor-like DNA-binding domains"/>
    <property type="match status" value="1"/>
</dbReference>
<protein>
    <recommendedName>
        <fullName evidence="4">HTH cro/C1-type domain-containing protein</fullName>
    </recommendedName>
</protein>
<dbReference type="AlphaFoldDB" id="A0A918Q4W0"/>
<dbReference type="SMART" id="SM00530">
    <property type="entry name" value="HTH_XRE"/>
    <property type="match status" value="1"/>
</dbReference>
<dbReference type="InterPro" id="IPR050807">
    <property type="entry name" value="TransReg_Diox_bact_type"/>
</dbReference>
<keyword evidence="6" id="KW-1185">Reference proteome</keyword>
<dbReference type="Gene3D" id="1.10.260.40">
    <property type="entry name" value="lambda repressor-like DNA-binding domains"/>
    <property type="match status" value="1"/>
</dbReference>